<evidence type="ECO:0000313" key="2">
    <source>
        <dbReference type="EMBL" id="KGP90145.1"/>
    </source>
</evidence>
<name>A0A0A2V8V0_9BACI</name>
<feature type="transmembrane region" description="Helical" evidence="1">
    <location>
        <begin position="124"/>
        <end position="144"/>
    </location>
</feature>
<dbReference type="Proteomes" id="UP000030153">
    <property type="component" value="Unassembled WGS sequence"/>
</dbReference>
<feature type="transmembrane region" description="Helical" evidence="1">
    <location>
        <begin position="42"/>
        <end position="62"/>
    </location>
</feature>
<reference evidence="2 3" key="1">
    <citation type="submission" date="2013-08" db="EMBL/GenBank/DDBJ databases">
        <title>Genome of Pontibacillus chungwhensis.</title>
        <authorList>
            <person name="Wang Q."/>
            <person name="Wang G."/>
        </authorList>
    </citation>
    <scope>NUCLEOTIDE SEQUENCE [LARGE SCALE GENOMIC DNA]</scope>
    <source>
        <strain evidence="2 3">BH030062</strain>
    </source>
</reference>
<feature type="transmembrane region" description="Helical" evidence="1">
    <location>
        <begin position="17"/>
        <end position="36"/>
    </location>
</feature>
<gene>
    <name evidence="2" type="ORF">N780_06890</name>
</gene>
<accession>A0A0A2V8V0</accession>
<keyword evidence="1" id="KW-0472">Membrane</keyword>
<protein>
    <submittedName>
        <fullName evidence="2">Uncharacterized protein</fullName>
    </submittedName>
</protein>
<organism evidence="2 3">
    <name type="scientific">Pontibacillus chungwhensis BH030062</name>
    <dbReference type="NCBI Taxonomy" id="1385513"/>
    <lineage>
        <taxon>Bacteria</taxon>
        <taxon>Bacillati</taxon>
        <taxon>Bacillota</taxon>
        <taxon>Bacilli</taxon>
        <taxon>Bacillales</taxon>
        <taxon>Bacillaceae</taxon>
        <taxon>Pontibacillus</taxon>
    </lineage>
</organism>
<feature type="transmembrane region" description="Helical" evidence="1">
    <location>
        <begin position="170"/>
        <end position="190"/>
    </location>
</feature>
<evidence type="ECO:0000313" key="3">
    <source>
        <dbReference type="Proteomes" id="UP000030153"/>
    </source>
</evidence>
<dbReference type="STRING" id="1385513.N780_06890"/>
<dbReference type="RefSeq" id="WP_036786677.1">
    <property type="nucleotide sequence ID" value="NZ_AVBG01000016.1"/>
</dbReference>
<keyword evidence="1" id="KW-1133">Transmembrane helix</keyword>
<proteinExistence type="predicted"/>
<keyword evidence="1" id="KW-0812">Transmembrane</keyword>
<dbReference type="EMBL" id="AVBG01000016">
    <property type="protein sequence ID" value="KGP90145.1"/>
    <property type="molecule type" value="Genomic_DNA"/>
</dbReference>
<sequence>MVTKEELQKLRRKQMQYNYIILIPLMILFSLVFFLVSSPKVFYLLLWIMAILLFMIEGYRYFTGKIAFSRDMKRLAEYEKDKMGEKQFYKERKVSFLTQGLLVIVIGVQMLLAQDEEPFFTDGAFQWTMAAILVILIPAIHVSVKARAKRIDEWDQEKLKDYQKNNIKRGIAAFFIAFFVMIIAAGVVIANL</sequence>
<comment type="caution">
    <text evidence="2">The sequence shown here is derived from an EMBL/GenBank/DDBJ whole genome shotgun (WGS) entry which is preliminary data.</text>
</comment>
<keyword evidence="3" id="KW-1185">Reference proteome</keyword>
<evidence type="ECO:0000256" key="1">
    <source>
        <dbReference type="SAM" id="Phobius"/>
    </source>
</evidence>
<feature type="transmembrane region" description="Helical" evidence="1">
    <location>
        <begin position="94"/>
        <end position="112"/>
    </location>
</feature>
<dbReference type="AlphaFoldDB" id="A0A0A2V8V0"/>